<name>A0A238HCX8_9BURK</name>
<feature type="region of interest" description="Disordered" evidence="1">
    <location>
        <begin position="619"/>
        <end position="650"/>
    </location>
</feature>
<feature type="compositionally biased region" description="Basic residues" evidence="1">
    <location>
        <begin position="619"/>
        <end position="628"/>
    </location>
</feature>
<evidence type="ECO:0000313" key="3">
    <source>
        <dbReference type="Proteomes" id="UP000198460"/>
    </source>
</evidence>
<organism evidence="2 3">
    <name type="scientific">Burkholderia singularis</name>
    <dbReference type="NCBI Taxonomy" id="1503053"/>
    <lineage>
        <taxon>Bacteria</taxon>
        <taxon>Pseudomonadati</taxon>
        <taxon>Pseudomonadota</taxon>
        <taxon>Betaproteobacteria</taxon>
        <taxon>Burkholderiales</taxon>
        <taxon>Burkholderiaceae</taxon>
        <taxon>Burkholderia</taxon>
        <taxon>pseudomallei group</taxon>
    </lineage>
</organism>
<evidence type="ECO:0000313" key="2">
    <source>
        <dbReference type="EMBL" id="SMG03179.1"/>
    </source>
</evidence>
<protein>
    <submittedName>
        <fullName evidence="2">Uncharacterized protein</fullName>
    </submittedName>
</protein>
<feature type="compositionally biased region" description="Low complexity" evidence="1">
    <location>
        <begin position="629"/>
        <end position="639"/>
    </location>
</feature>
<accession>A0A238HCX8</accession>
<reference evidence="2 3" key="1">
    <citation type="submission" date="2017-04" db="EMBL/GenBank/DDBJ databases">
        <authorList>
            <person name="Afonso C.L."/>
            <person name="Miller P.J."/>
            <person name="Scott M.A."/>
            <person name="Spackman E."/>
            <person name="Goraichik I."/>
            <person name="Dimitrov K.M."/>
            <person name="Suarez D.L."/>
            <person name="Swayne D.E."/>
        </authorList>
    </citation>
    <scope>NUCLEOTIDE SEQUENCE [LARGE SCALE GENOMIC DNA]</scope>
    <source>
        <strain evidence="2">LMG 28154</strain>
    </source>
</reference>
<sequence length="650" mass="73546">MELDPARAEVMRLVVGFQAEIAEQARQEREMDLLERRVGFVQPPAVLAHDGKQLRMDVAPLAKPQMRQEIRTARVGELTVRFLVRERVVEPCPDLQPLKELGALVGKAPVRLVGLLLRVDRPVARVLHRQRARDHEHLAQRVLVARAENHAADARIERQPRQFAAERRQRVVVVDRAQLVEQLIAVGDRAAGRRLEKRKRFDLRQMQRLHPQNHRRERRAQDLRIGEARPRLIIAFFIQTDADAVRDAAATARALVRGRLRDRLDLQLLDLVAVRVAFHAREARIDDIADPRHRQRRLGDVRRQHDPARVRRLEHALLLGRGQPREERQNLGVRRMVLAQRLGRVANLALAGQEHEHVAQAFTAQLVHRVDDAVHQVALGAARALRAVAAAAGCARRACRRGAQGALRVPRRGRPVVGDRPIADLDRIQAPAHLDHRRVRAVVAEMVREALRVDRRRCDDQLQIRPPRQDLLQIAEQEIDVQAALVRLVDDQRVIRAEQRIGLRLGEQNAVRHQLDRGARRKVVGKAHLVADHLAERRAKLVGNPPAGGRRREPPRLRVADQARAARAQPAPERQADLRKLRGLARAGFAANDHDLVRGDRARNLVALARHGQTFGKRDRRNGIRRNRPALGAGANARRAGSRFTARGAG</sequence>
<feature type="compositionally biased region" description="Basic and acidic residues" evidence="1">
    <location>
        <begin position="550"/>
        <end position="561"/>
    </location>
</feature>
<feature type="region of interest" description="Disordered" evidence="1">
    <location>
        <begin position="542"/>
        <end position="574"/>
    </location>
</feature>
<gene>
    <name evidence="2" type="ORF">BSIN_5304</name>
</gene>
<evidence type="ECO:0000256" key="1">
    <source>
        <dbReference type="SAM" id="MobiDB-lite"/>
    </source>
</evidence>
<dbReference type="EMBL" id="FXAN01000129">
    <property type="protein sequence ID" value="SMG03179.1"/>
    <property type="molecule type" value="Genomic_DNA"/>
</dbReference>
<dbReference type="Proteomes" id="UP000198460">
    <property type="component" value="Unassembled WGS sequence"/>
</dbReference>
<proteinExistence type="predicted"/>
<dbReference type="AlphaFoldDB" id="A0A238HCX8"/>
<feature type="compositionally biased region" description="Low complexity" evidence="1">
    <location>
        <begin position="562"/>
        <end position="573"/>
    </location>
</feature>